<feature type="transmembrane region" description="Helical" evidence="7">
    <location>
        <begin position="436"/>
        <end position="459"/>
    </location>
</feature>
<dbReference type="PANTHER" id="PTHR30287">
    <property type="entry name" value="MEMBRANE COMPONENT OF PREDICTED ABC SUPERFAMILY METABOLITE UPTAKE TRANSPORTER"/>
    <property type="match status" value="1"/>
</dbReference>
<keyword evidence="4 7" id="KW-1133">Transmembrane helix</keyword>
<evidence type="ECO:0000256" key="2">
    <source>
        <dbReference type="ARBA" id="ARBA00022475"/>
    </source>
</evidence>
<evidence type="ECO:0000313" key="10">
    <source>
        <dbReference type="Proteomes" id="UP000050865"/>
    </source>
</evidence>
<comment type="subcellular location">
    <subcellularLocation>
        <location evidence="1">Cell membrane</location>
        <topology evidence="1">Multi-pass membrane protein</topology>
    </subcellularLocation>
</comment>
<proteinExistence type="predicted"/>
<dbReference type="EMBL" id="AYZJ01000050">
    <property type="protein sequence ID" value="KRN21474.1"/>
    <property type="molecule type" value="Genomic_DNA"/>
</dbReference>
<evidence type="ECO:0000256" key="4">
    <source>
        <dbReference type="ARBA" id="ARBA00022989"/>
    </source>
</evidence>
<organism evidence="9 10">
    <name type="scientific">Lacticaseibacillus camelliae DSM 22697 = JCM 13995</name>
    <dbReference type="NCBI Taxonomy" id="1423730"/>
    <lineage>
        <taxon>Bacteria</taxon>
        <taxon>Bacillati</taxon>
        <taxon>Bacillota</taxon>
        <taxon>Bacilli</taxon>
        <taxon>Lactobacillales</taxon>
        <taxon>Lactobacillaceae</taxon>
        <taxon>Lacticaseibacillus</taxon>
    </lineage>
</organism>
<reference evidence="9 10" key="1">
    <citation type="journal article" date="2015" name="Genome Announc.">
        <title>Expanding the biotechnology potential of lactobacilli through comparative genomics of 213 strains and associated genera.</title>
        <authorList>
            <person name="Sun Z."/>
            <person name="Harris H.M."/>
            <person name="McCann A."/>
            <person name="Guo C."/>
            <person name="Argimon S."/>
            <person name="Zhang W."/>
            <person name="Yang X."/>
            <person name="Jeffery I.B."/>
            <person name="Cooney J.C."/>
            <person name="Kagawa T.F."/>
            <person name="Liu W."/>
            <person name="Song Y."/>
            <person name="Salvetti E."/>
            <person name="Wrobel A."/>
            <person name="Rasinkangas P."/>
            <person name="Parkhill J."/>
            <person name="Rea M.C."/>
            <person name="O'Sullivan O."/>
            <person name="Ritari J."/>
            <person name="Douillard F.P."/>
            <person name="Paul Ross R."/>
            <person name="Yang R."/>
            <person name="Briner A.E."/>
            <person name="Felis G.E."/>
            <person name="de Vos W.M."/>
            <person name="Barrangou R."/>
            <person name="Klaenhammer T.R."/>
            <person name="Caufield P.W."/>
            <person name="Cui Y."/>
            <person name="Zhang H."/>
            <person name="O'Toole P.W."/>
        </authorList>
    </citation>
    <scope>NUCLEOTIDE SEQUENCE [LARGE SCALE GENOMIC DNA]</scope>
    <source>
        <strain evidence="9 10">DSM 22697</strain>
    </source>
</reference>
<feature type="transmembrane region" description="Helical" evidence="7">
    <location>
        <begin position="742"/>
        <end position="761"/>
    </location>
</feature>
<keyword evidence="6" id="KW-0175">Coiled coil</keyword>
<feature type="transmembrane region" description="Helical" evidence="7">
    <location>
        <begin position="513"/>
        <end position="533"/>
    </location>
</feature>
<feature type="domain" description="ABC3 transporter permease C-terminal" evidence="8">
    <location>
        <begin position="745"/>
        <end position="858"/>
    </location>
</feature>
<evidence type="ECO:0000259" key="8">
    <source>
        <dbReference type="Pfam" id="PF02687"/>
    </source>
</evidence>
<feature type="coiled-coil region" evidence="6">
    <location>
        <begin position="257"/>
        <end position="319"/>
    </location>
</feature>
<name>A0A0R2EYJ7_9LACO</name>
<keyword evidence="3 7" id="KW-0812">Transmembrane</keyword>
<dbReference type="Proteomes" id="UP000050865">
    <property type="component" value="Unassembled WGS sequence"/>
</dbReference>
<feature type="transmembrane region" description="Helical" evidence="7">
    <location>
        <begin position="836"/>
        <end position="854"/>
    </location>
</feature>
<dbReference type="InterPro" id="IPR003838">
    <property type="entry name" value="ABC3_permease_C"/>
</dbReference>
<feature type="transmembrane region" description="Helical" evidence="7">
    <location>
        <begin position="794"/>
        <end position="816"/>
    </location>
</feature>
<accession>A0A0R2EYJ7</accession>
<evidence type="ECO:0000256" key="1">
    <source>
        <dbReference type="ARBA" id="ARBA00004651"/>
    </source>
</evidence>
<evidence type="ECO:0000256" key="7">
    <source>
        <dbReference type="SAM" id="Phobius"/>
    </source>
</evidence>
<evidence type="ECO:0000256" key="6">
    <source>
        <dbReference type="SAM" id="Coils"/>
    </source>
</evidence>
<dbReference type="GO" id="GO:0005886">
    <property type="term" value="C:plasma membrane"/>
    <property type="evidence" value="ECO:0007669"/>
    <property type="project" value="UniProtKB-SubCell"/>
</dbReference>
<feature type="transmembrane region" description="Helical" evidence="7">
    <location>
        <begin position="348"/>
        <end position="365"/>
    </location>
</feature>
<dbReference type="Pfam" id="PF02687">
    <property type="entry name" value="FtsX"/>
    <property type="match status" value="2"/>
</dbReference>
<dbReference type="PANTHER" id="PTHR30287:SF1">
    <property type="entry name" value="INNER MEMBRANE PROTEIN"/>
    <property type="match status" value="1"/>
</dbReference>
<dbReference type="AlphaFoldDB" id="A0A0R2EYJ7"/>
<feature type="domain" description="ABC3 transporter permease C-terminal" evidence="8">
    <location>
        <begin position="347"/>
        <end position="462"/>
    </location>
</feature>
<dbReference type="STRING" id="1423730.FC75_GL002276"/>
<evidence type="ECO:0000313" key="9">
    <source>
        <dbReference type="EMBL" id="KRN21474.1"/>
    </source>
</evidence>
<feature type="transmembrane region" description="Helical" evidence="7">
    <location>
        <begin position="393"/>
        <end position="416"/>
    </location>
</feature>
<evidence type="ECO:0000256" key="5">
    <source>
        <dbReference type="ARBA" id="ARBA00023136"/>
    </source>
</evidence>
<keyword evidence="5 7" id="KW-0472">Membrane</keyword>
<keyword evidence="10" id="KW-1185">Reference proteome</keyword>
<keyword evidence="2" id="KW-1003">Cell membrane</keyword>
<sequence length="871" mass="95553">MMKPMRKNMWREIGANKGRFIAIVLIILLGTLTFVGVRAAGPGLEDSMDHTVKTAHLADVQLLSTTGLTKQDVKTAEQVSGAKAELTRFKYVTGGKGDLAIALYGYRKAAKQDRLTLTAGRLPRAADEVLLDTRAKTEYHYRLGQTFRFSKDADLTRRAFKIVGFADSPRYVDNNERGSTNVGDGTVRFFAYVQPKQMNLDVATLLSVRFATLQGESSYSKAYKDDVAAKVATLKRVFKPRAKARNAELLAAAMKPIATEQAKLDDAKKQLTAASAQVKAASQGAMTTTPELTAQTQQIDAAQQKLDAAKKKATSAINTSYTWQTRADLPGFASFGDSADRIAAIANVFPWFFFLIAALITFTTITRMVEEARGQIGTFKALGYGKWAIARNYIMYALMAGLLGTIVGSVAGNLTLPRFIVSLYDMVIPLTPTIPLMWGSFAMAIGFSLLATVGAAWLVTRRELRERPAELMRPAAPKSAKRILLERIKPLWRHLSFNQKVSYRNLFRYKSRMIMTIVGIAGGTGLLLTGFGLRDSIGTTAAHQYDEVFHYDATVALARPSKQAEALRLVKDSGKYQAHQVVTADTGKAKAHGQQIADINLYTPARPAKFGQFISLSQYGDTYKLPTHGIVIAQKIANQLNVKKGDTITFTRTGKPAKKVKVSGITTNYIGVFAYMSPGAYARTFGRKPAKNALLLKLKPMSGSQRNDLAHQLLKRGAALGTSFKADETKSIGNMGATLNPVVLIFILLSGVLSFVVLYNLTNINVSERIRELSTIKVLGFYDREVTMYIVRENIVMTIVGILFGYGVGYGLLAYVLHQAETTQVIFPVVINPLSYVWSTLLMAAFTGIVMLVTHKRLQRIDMVGALKSSE</sequence>
<protein>
    <submittedName>
        <fullName evidence="9">Antimicrobial peptide ABC transporter permease</fullName>
    </submittedName>
</protein>
<gene>
    <name evidence="9" type="ORF">FC75_GL002276</name>
</gene>
<evidence type="ECO:0000256" key="3">
    <source>
        <dbReference type="ARBA" id="ARBA00022692"/>
    </source>
</evidence>
<dbReference type="PATRIC" id="fig|1423730.4.peg.2364"/>
<comment type="caution">
    <text evidence="9">The sequence shown here is derived from an EMBL/GenBank/DDBJ whole genome shotgun (WGS) entry which is preliminary data.</text>
</comment>
<dbReference type="InterPro" id="IPR038766">
    <property type="entry name" value="Membrane_comp_ABC_pdt"/>
</dbReference>